<sequence>MPILYPTQGALSDVFSSRHPLTRPEPQQPLRPRFTAWSVAEDARSKATALSEKAQQEIKEASASARAKTGQIELYSAKYYAACTFGGLVACGLTHTAVTPLDLVKCRRQVDPKMYKGNIEAWGKIGRAEGIRGIFTGWGPTFFGYSAQGAFKYGGYEFFKKFYSDLAGEEAAYKYKTSLYLAASASAEFIADIALCPFEAVKVRMQTTIPPFATGTVNGLSIITGKEGTAGLYKGLYPLWGRQIPYTMMKFASFETIVEMIYDRMPKKKSEYGKGTQTVVSFAGGYLAGILCAIVSHPADVMVSKLNANRQPGEAFGAAMGRIYKDIGFPGLWNGLVLRIFMIGTLTSLQWGIYDSFKVFMGLPTTGGAAPPPKQTDQL</sequence>
<evidence type="ECO:0000256" key="10">
    <source>
        <dbReference type="ARBA" id="ARBA00054508"/>
    </source>
</evidence>
<comment type="function">
    <text evidence="10">Transport of phosphate groups from the cytosol to the mitochondrial matrix.</text>
</comment>
<dbReference type="GO" id="GO:0035434">
    <property type="term" value="P:copper ion transmembrane transport"/>
    <property type="evidence" value="ECO:0007669"/>
    <property type="project" value="UniProtKB-ARBA"/>
</dbReference>
<dbReference type="InterPro" id="IPR023395">
    <property type="entry name" value="MCP_dom_sf"/>
</dbReference>
<evidence type="ECO:0000256" key="8">
    <source>
        <dbReference type="ARBA" id="ARBA00023128"/>
    </source>
</evidence>
<gene>
    <name evidence="13" type="ORF">JMJ35_001747</name>
</gene>
<dbReference type="PANTHER" id="PTHR45671">
    <property type="entry name" value="SOLUTE CARRIER FAMILY 25 (MITOCHONDRIAL CARRIER PHOSPHATE CARRIER), MEMBER 3, LIKE-RELATED-RELATED"/>
    <property type="match status" value="1"/>
</dbReference>
<evidence type="ECO:0008006" key="15">
    <source>
        <dbReference type="Google" id="ProtNLM"/>
    </source>
</evidence>
<dbReference type="Proteomes" id="UP001166286">
    <property type="component" value="Unassembled WGS sequence"/>
</dbReference>
<comment type="caution">
    <text evidence="13">The sequence shown here is derived from an EMBL/GenBank/DDBJ whole genome shotgun (WGS) entry which is preliminary data.</text>
</comment>
<dbReference type="InterPro" id="IPR018108">
    <property type="entry name" value="MCP_transmembrane"/>
</dbReference>
<keyword evidence="9 11" id="KW-0472">Membrane</keyword>
<evidence type="ECO:0000256" key="1">
    <source>
        <dbReference type="ARBA" id="ARBA00004448"/>
    </source>
</evidence>
<keyword evidence="6" id="KW-0999">Mitochondrion inner membrane</keyword>
<name>A0AA39V4E5_9LECA</name>
<dbReference type="PROSITE" id="PS50920">
    <property type="entry name" value="SOLCAR"/>
    <property type="match status" value="3"/>
</dbReference>
<evidence type="ECO:0000313" key="13">
    <source>
        <dbReference type="EMBL" id="KAK0515713.1"/>
    </source>
</evidence>
<evidence type="ECO:0000256" key="11">
    <source>
        <dbReference type="PROSITE-ProRule" id="PRU00282"/>
    </source>
</evidence>
<dbReference type="FunFam" id="1.50.40.10:FF:000076">
    <property type="entry name" value="Mitochondrial phosphate carrier protein 2"/>
    <property type="match status" value="1"/>
</dbReference>
<dbReference type="GO" id="GO:0005315">
    <property type="term" value="F:phosphate transmembrane transporter activity"/>
    <property type="evidence" value="ECO:0007669"/>
    <property type="project" value="InterPro"/>
</dbReference>
<dbReference type="EMBL" id="JAFEKC020000003">
    <property type="protein sequence ID" value="KAK0515713.1"/>
    <property type="molecule type" value="Genomic_DNA"/>
</dbReference>
<proteinExistence type="inferred from homology"/>
<dbReference type="GO" id="GO:0005743">
    <property type="term" value="C:mitochondrial inner membrane"/>
    <property type="evidence" value="ECO:0007669"/>
    <property type="project" value="UniProtKB-SubCell"/>
</dbReference>
<evidence type="ECO:0000256" key="6">
    <source>
        <dbReference type="ARBA" id="ARBA00022792"/>
    </source>
</evidence>
<comment type="similarity">
    <text evidence="2 12">Belongs to the mitochondrial carrier (TC 2.A.29) family.</text>
</comment>
<dbReference type="AlphaFoldDB" id="A0AA39V4E5"/>
<dbReference type="Gene3D" id="1.50.40.10">
    <property type="entry name" value="Mitochondrial carrier domain"/>
    <property type="match status" value="1"/>
</dbReference>
<dbReference type="GO" id="GO:1990547">
    <property type="term" value="P:mitochondrial phosphate ion transmembrane transport"/>
    <property type="evidence" value="ECO:0007669"/>
    <property type="project" value="InterPro"/>
</dbReference>
<comment type="subcellular location">
    <subcellularLocation>
        <location evidence="1">Mitochondrion inner membrane</location>
        <topology evidence="1">Multi-pass membrane protein</topology>
    </subcellularLocation>
</comment>
<keyword evidence="8" id="KW-0496">Mitochondrion</keyword>
<feature type="repeat" description="Solcar" evidence="11">
    <location>
        <begin position="175"/>
        <end position="260"/>
    </location>
</feature>
<keyword evidence="3 12" id="KW-0813">Transport</keyword>
<evidence type="ECO:0000256" key="3">
    <source>
        <dbReference type="ARBA" id="ARBA00022448"/>
    </source>
</evidence>
<evidence type="ECO:0000256" key="4">
    <source>
        <dbReference type="ARBA" id="ARBA00022692"/>
    </source>
</evidence>
<dbReference type="PANTHER" id="PTHR45671:SF10">
    <property type="entry name" value="SOLUTE CARRIER FAMILY 25 MEMBER 3"/>
    <property type="match status" value="1"/>
</dbReference>
<feature type="repeat" description="Solcar" evidence="11">
    <location>
        <begin position="78"/>
        <end position="162"/>
    </location>
</feature>
<dbReference type="SUPFAM" id="SSF103506">
    <property type="entry name" value="Mitochondrial carrier"/>
    <property type="match status" value="1"/>
</dbReference>
<evidence type="ECO:0000256" key="7">
    <source>
        <dbReference type="ARBA" id="ARBA00022989"/>
    </source>
</evidence>
<dbReference type="InterPro" id="IPR044677">
    <property type="entry name" value="SLC25A3/Pic2/Mir1-like"/>
</dbReference>
<keyword evidence="5" id="KW-0677">Repeat</keyword>
<accession>A0AA39V4E5</accession>
<dbReference type="FunFam" id="1.50.40.10:FF:000131">
    <property type="entry name" value="Mitochondrial phosphate carrier protein 2"/>
    <property type="match status" value="1"/>
</dbReference>
<evidence type="ECO:0000256" key="12">
    <source>
        <dbReference type="RuleBase" id="RU000488"/>
    </source>
</evidence>
<protein>
    <recommendedName>
        <fullName evidence="15">Mitochondrial phosphate carrier protein</fullName>
    </recommendedName>
</protein>
<keyword evidence="14" id="KW-1185">Reference proteome</keyword>
<dbReference type="Pfam" id="PF00153">
    <property type="entry name" value="Mito_carr"/>
    <property type="match status" value="3"/>
</dbReference>
<evidence type="ECO:0000256" key="2">
    <source>
        <dbReference type="ARBA" id="ARBA00006375"/>
    </source>
</evidence>
<reference evidence="13" key="1">
    <citation type="submission" date="2023-03" db="EMBL/GenBank/DDBJ databases">
        <title>Complete genome of Cladonia borealis.</title>
        <authorList>
            <person name="Park H."/>
        </authorList>
    </citation>
    <scope>NUCLEOTIDE SEQUENCE</scope>
    <source>
        <strain evidence="13">ANT050790</strain>
    </source>
</reference>
<feature type="repeat" description="Solcar" evidence="11">
    <location>
        <begin position="276"/>
        <end position="360"/>
    </location>
</feature>
<keyword evidence="4 11" id="KW-0812">Transmembrane</keyword>
<evidence type="ECO:0000256" key="5">
    <source>
        <dbReference type="ARBA" id="ARBA00022737"/>
    </source>
</evidence>
<keyword evidence="7" id="KW-1133">Transmembrane helix</keyword>
<evidence type="ECO:0000313" key="14">
    <source>
        <dbReference type="Proteomes" id="UP001166286"/>
    </source>
</evidence>
<evidence type="ECO:0000256" key="9">
    <source>
        <dbReference type="ARBA" id="ARBA00023136"/>
    </source>
</evidence>
<organism evidence="13 14">
    <name type="scientific">Cladonia borealis</name>
    <dbReference type="NCBI Taxonomy" id="184061"/>
    <lineage>
        <taxon>Eukaryota</taxon>
        <taxon>Fungi</taxon>
        <taxon>Dikarya</taxon>
        <taxon>Ascomycota</taxon>
        <taxon>Pezizomycotina</taxon>
        <taxon>Lecanoromycetes</taxon>
        <taxon>OSLEUM clade</taxon>
        <taxon>Lecanoromycetidae</taxon>
        <taxon>Lecanorales</taxon>
        <taxon>Lecanorineae</taxon>
        <taxon>Cladoniaceae</taxon>
        <taxon>Cladonia</taxon>
    </lineage>
</organism>